<keyword evidence="4" id="KW-1185">Reference proteome</keyword>
<dbReference type="RefSeq" id="WP_082724314.1">
    <property type="nucleotide sequence ID" value="NZ_FNSN01000002.1"/>
</dbReference>
<feature type="signal peptide" evidence="1">
    <location>
        <begin position="1"/>
        <end position="31"/>
    </location>
</feature>
<dbReference type="InterPro" id="IPR008258">
    <property type="entry name" value="Transglycosylase_SLT_dom_1"/>
</dbReference>
<sequence>MKMGKLFTVAAAGAVALVLFMSAVFMGVLGAAPPQAAFDDCSVPVAGAAPVSGTIPKQYADDLRKASKVSGIPVPWLAAQIQQESGWNPTIVSPAGAVGIAQFMPGTWATWGKGSPTDPHAAIAAQGRFMGNLLSQAKKSGFTGEPLDLAFAGYNAGWGNVSLFRGVPPFGETMQYVSRIRELAKEYGAKDATTDAPQKCEMVAAGEVTGKDDYPWANTPFCPINGECPPGAESVQGFYNRECVDFAMWRVNQQLGSKGPKDLKYLNSTFRGDGQRLGSALTWLDGWIAKGWPTGDKPVVGAVVFYAAGSPAIGGGGYGHVAIVKEIRKDGTFIEEGYNTLPDDHHYYTQVRKVTDPTKYLYIPGSQKDYDRAA</sequence>
<protein>
    <submittedName>
        <fullName evidence="3">CHAP domain-containing protein</fullName>
    </submittedName>
</protein>
<name>A0A1H4I7Y4_9MICC</name>
<dbReference type="AlphaFoldDB" id="A0A1H4I7Y4"/>
<dbReference type="InterPro" id="IPR023346">
    <property type="entry name" value="Lysozyme-like_dom_sf"/>
</dbReference>
<evidence type="ECO:0000313" key="3">
    <source>
        <dbReference type="EMBL" id="SEB30167.1"/>
    </source>
</evidence>
<organism evidence="3 4">
    <name type="scientific">Arthrobacter woluwensis</name>
    <dbReference type="NCBI Taxonomy" id="156980"/>
    <lineage>
        <taxon>Bacteria</taxon>
        <taxon>Bacillati</taxon>
        <taxon>Actinomycetota</taxon>
        <taxon>Actinomycetes</taxon>
        <taxon>Micrococcales</taxon>
        <taxon>Micrococcaceae</taxon>
        <taxon>Arthrobacter</taxon>
    </lineage>
</organism>
<dbReference type="SUPFAM" id="SSF53955">
    <property type="entry name" value="Lysozyme-like"/>
    <property type="match status" value="1"/>
</dbReference>
<feature type="chain" id="PRO_5010367580" evidence="1">
    <location>
        <begin position="32"/>
        <end position="374"/>
    </location>
</feature>
<proteinExistence type="predicted"/>
<dbReference type="Proteomes" id="UP000182652">
    <property type="component" value="Unassembled WGS sequence"/>
</dbReference>
<keyword evidence="1" id="KW-0732">Signal</keyword>
<accession>A0A1H4I7Y4</accession>
<dbReference type="InterPro" id="IPR007921">
    <property type="entry name" value="CHAP_dom"/>
</dbReference>
<dbReference type="SUPFAM" id="SSF54001">
    <property type="entry name" value="Cysteine proteinases"/>
    <property type="match status" value="1"/>
</dbReference>
<dbReference type="Pfam" id="PF01464">
    <property type="entry name" value="SLT"/>
    <property type="match status" value="1"/>
</dbReference>
<gene>
    <name evidence="3" type="ORF">SAMN04489745_0116</name>
</gene>
<dbReference type="PANTHER" id="PTHR37423:SF2">
    <property type="entry name" value="MEMBRANE-BOUND LYTIC MUREIN TRANSGLYCOSYLASE C"/>
    <property type="match status" value="1"/>
</dbReference>
<feature type="domain" description="Peptidase C51" evidence="2">
    <location>
        <begin position="218"/>
        <end position="362"/>
    </location>
</feature>
<dbReference type="CDD" id="cd00254">
    <property type="entry name" value="LT-like"/>
    <property type="match status" value="1"/>
</dbReference>
<dbReference type="EMBL" id="FNSN01000002">
    <property type="protein sequence ID" value="SEB30167.1"/>
    <property type="molecule type" value="Genomic_DNA"/>
</dbReference>
<evidence type="ECO:0000313" key="4">
    <source>
        <dbReference type="Proteomes" id="UP000182652"/>
    </source>
</evidence>
<dbReference type="STRING" id="156980.SAMN04489745_0116"/>
<dbReference type="PANTHER" id="PTHR37423">
    <property type="entry name" value="SOLUBLE LYTIC MUREIN TRANSGLYCOSYLASE-RELATED"/>
    <property type="match status" value="1"/>
</dbReference>
<dbReference type="PROSITE" id="PS50911">
    <property type="entry name" value="CHAP"/>
    <property type="match status" value="1"/>
</dbReference>
<dbReference type="Gene3D" id="3.90.1720.10">
    <property type="entry name" value="endopeptidase domain like (from Nostoc punctiforme)"/>
    <property type="match status" value="1"/>
</dbReference>
<reference evidence="3 4" key="1">
    <citation type="submission" date="2016-10" db="EMBL/GenBank/DDBJ databases">
        <authorList>
            <person name="de Groot N.N."/>
        </authorList>
    </citation>
    <scope>NUCLEOTIDE SEQUENCE [LARGE SCALE GENOMIC DNA]</scope>
    <source>
        <strain evidence="3 4">DSM 10495</strain>
    </source>
</reference>
<dbReference type="InterPro" id="IPR038765">
    <property type="entry name" value="Papain-like_cys_pep_sf"/>
</dbReference>
<evidence type="ECO:0000259" key="2">
    <source>
        <dbReference type="PROSITE" id="PS50911"/>
    </source>
</evidence>
<dbReference type="Gene3D" id="1.10.530.10">
    <property type="match status" value="1"/>
</dbReference>
<dbReference type="Pfam" id="PF05257">
    <property type="entry name" value="CHAP"/>
    <property type="match status" value="1"/>
</dbReference>
<evidence type="ECO:0000256" key="1">
    <source>
        <dbReference type="SAM" id="SignalP"/>
    </source>
</evidence>